<protein>
    <submittedName>
        <fullName evidence="1">Uncharacterized protein</fullName>
    </submittedName>
</protein>
<name>A0ACC1M2R0_9FUNG</name>
<gene>
    <name evidence="1" type="ORF">IWW38_002988</name>
</gene>
<dbReference type="EMBL" id="JANBVB010000606">
    <property type="protein sequence ID" value="KAJ2893071.1"/>
    <property type="molecule type" value="Genomic_DNA"/>
</dbReference>
<comment type="caution">
    <text evidence="1">The sequence shown here is derived from an EMBL/GenBank/DDBJ whole genome shotgun (WGS) entry which is preliminary data.</text>
</comment>
<proteinExistence type="predicted"/>
<evidence type="ECO:0000313" key="2">
    <source>
        <dbReference type="Proteomes" id="UP001139981"/>
    </source>
</evidence>
<sequence>MSLDDHQLKQCVEAVMATIGPALTSISAQLERVANNGGGSQAGGDPAAMDLTGDSDQGSRGANCGAGERGPHSLTSQGDRRSMDQGHEFAEDEVADDDEGGDSGAHRCVPFEDIDVAQLATFVSDPAKTKAPSWSKIREKFSPASVDALKYLTHGVDVRAEIERVKVPNAEIELKADEAWSGALTVATYLAAAVADISANIASGDSEGLRRAMQDMAYATQTLCTALMGERERQRNAHLKKVAKAIPQFQSALEESTAGDRNARDILSNATHYKFSDRLERRRALADAAKIAKLSRGFTSGQPGGKGGGNNQSNGYHKPNDQWQSNGKKQQQQRQSGKSQPQQQQQNQQQQQSKSSQ</sequence>
<keyword evidence="2" id="KW-1185">Reference proteome</keyword>
<reference evidence="1" key="1">
    <citation type="submission" date="2022-07" db="EMBL/GenBank/DDBJ databases">
        <title>Phylogenomic reconstructions and comparative analyses of Kickxellomycotina fungi.</title>
        <authorList>
            <person name="Reynolds N.K."/>
            <person name="Stajich J.E."/>
            <person name="Barry K."/>
            <person name="Grigoriev I.V."/>
            <person name="Crous P."/>
            <person name="Smith M.E."/>
        </authorList>
    </citation>
    <scope>NUCLEOTIDE SEQUENCE</scope>
    <source>
        <strain evidence="1">CBS 190363</strain>
    </source>
</reference>
<accession>A0ACC1M2R0</accession>
<dbReference type="Proteomes" id="UP001139981">
    <property type="component" value="Unassembled WGS sequence"/>
</dbReference>
<evidence type="ECO:0000313" key="1">
    <source>
        <dbReference type="EMBL" id="KAJ2893071.1"/>
    </source>
</evidence>
<organism evidence="1 2">
    <name type="scientific">Coemansia aciculifera</name>
    <dbReference type="NCBI Taxonomy" id="417176"/>
    <lineage>
        <taxon>Eukaryota</taxon>
        <taxon>Fungi</taxon>
        <taxon>Fungi incertae sedis</taxon>
        <taxon>Zoopagomycota</taxon>
        <taxon>Kickxellomycotina</taxon>
        <taxon>Kickxellomycetes</taxon>
        <taxon>Kickxellales</taxon>
        <taxon>Kickxellaceae</taxon>
        <taxon>Coemansia</taxon>
    </lineage>
</organism>